<dbReference type="Proteomes" id="UP000191144">
    <property type="component" value="Chromosome F"/>
</dbReference>
<evidence type="ECO:0000256" key="6">
    <source>
        <dbReference type="ARBA" id="ARBA00031849"/>
    </source>
</evidence>
<sequence>MIQRRSGLLIQAHRSALAPSMARSRQFSRVRQISSKPTEAYTRLSDDNDPQRDAFFKYSWGTWLKNDRAEKEKRITTFSIEGLTDVISELHIQSKDNQKTSASAPGEGGISAPSYNPNLTVSLPHNLTASQIGSLKPNESLKVTAMASIHEGKHHRVYKVDTNAEKSFVLRIPYPMDSELSISQRLKSEVATMDFAQLKLGLKVPKIYCYGANALNPVRQPFILQEYIEGRLLMRDWTPLEDDAKDGKAHLAKLNKVIEPLSQFQAKLLSVTFNKFGSLYFAKDVSESQDPAYSGEKDASLANRWRIGYSVERCLWRQKSALLLDELKKFVGPWSSEKPMDLVKDLGQLESENARARLALQQADASPSPVDESFLNGQIRAFESLAKVSDSLFNTKSSVIPNMEELLKPRLYHPDLDPMNVILNENDGGEPYLLDFESTTIKPFILQNSPQFVAYDGPKLYNLRQDVENYKDLPDAEKVQYQFMYKRTRNQHLWESALNKNFKTLISAVAPPVKLLRTPYVTCVERKKDAEYLLVDESLIQLREVWEVFAKNKLVASAAFPLDFSEDHVKQHATDLNAFHEKLIKSPFAATQGWIPQDMFDNLVKAGVLVKDANGDHVIKN</sequence>
<dbReference type="OrthoDB" id="2968323at2759"/>
<reference evidence="9" key="1">
    <citation type="submission" date="2016-03" db="EMBL/GenBank/DDBJ databases">
        <authorList>
            <person name="Devillers Hugo."/>
        </authorList>
    </citation>
    <scope>NUCLEOTIDE SEQUENCE [LARGE SCALE GENOMIC DNA]</scope>
</reference>
<evidence type="ECO:0000256" key="3">
    <source>
        <dbReference type="ARBA" id="ARBA00016197"/>
    </source>
</evidence>
<dbReference type="Pfam" id="PF01636">
    <property type="entry name" value="APH"/>
    <property type="match status" value="1"/>
</dbReference>
<name>A0A1G4JXB3_9SACH</name>
<comment type="subcellular location">
    <subcellularLocation>
        <location evidence="1">Mitochondrion</location>
    </subcellularLocation>
</comment>
<dbReference type="EMBL" id="LT598477">
    <property type="protein sequence ID" value="SCU95727.1"/>
    <property type="molecule type" value="Genomic_DNA"/>
</dbReference>
<evidence type="ECO:0000313" key="8">
    <source>
        <dbReference type="EMBL" id="SCU95727.1"/>
    </source>
</evidence>
<dbReference type="AlphaFoldDB" id="A0A1G4JXB3"/>
<comment type="similarity">
    <text evidence="2">Belongs to the AIM9 family.</text>
</comment>
<protein>
    <recommendedName>
        <fullName evidence="3">Altered inheritance of mitochondria protein 9, mitochondrial</fullName>
    </recommendedName>
    <alternativeName>
        <fullName evidence="6">Found in mitochondrial proteome protein 29</fullName>
    </alternativeName>
</protein>
<dbReference type="GO" id="GO:0005739">
    <property type="term" value="C:mitochondrion"/>
    <property type="evidence" value="ECO:0007669"/>
    <property type="project" value="UniProtKB-SubCell"/>
</dbReference>
<dbReference type="SUPFAM" id="SSF56112">
    <property type="entry name" value="Protein kinase-like (PK-like)"/>
    <property type="match status" value="1"/>
</dbReference>
<evidence type="ECO:0000259" key="7">
    <source>
        <dbReference type="Pfam" id="PF01636"/>
    </source>
</evidence>
<evidence type="ECO:0000256" key="2">
    <source>
        <dbReference type="ARBA" id="ARBA00005543"/>
    </source>
</evidence>
<evidence type="ECO:0000256" key="5">
    <source>
        <dbReference type="ARBA" id="ARBA00023128"/>
    </source>
</evidence>
<keyword evidence="4" id="KW-0809">Transit peptide</keyword>
<evidence type="ECO:0000256" key="4">
    <source>
        <dbReference type="ARBA" id="ARBA00022946"/>
    </source>
</evidence>
<dbReference type="PANTHER" id="PTHR36091:SF1">
    <property type="entry name" value="ALTERED INHERITANCE OF MITOCHONDRIA PROTEIN 9, MITOCHONDRIAL"/>
    <property type="match status" value="1"/>
</dbReference>
<dbReference type="InterPro" id="IPR011009">
    <property type="entry name" value="Kinase-like_dom_sf"/>
</dbReference>
<dbReference type="PANTHER" id="PTHR36091">
    <property type="entry name" value="ALTERED INHERITANCE OF MITOCHONDRIA PROTEIN 9, MITOCHONDRIAL"/>
    <property type="match status" value="1"/>
</dbReference>
<keyword evidence="5" id="KW-0496">Mitochondrion</keyword>
<feature type="domain" description="Aminoglycoside phosphotransferase" evidence="7">
    <location>
        <begin position="149"/>
        <end position="444"/>
    </location>
</feature>
<evidence type="ECO:0000256" key="1">
    <source>
        <dbReference type="ARBA" id="ARBA00004173"/>
    </source>
</evidence>
<evidence type="ECO:0000313" key="9">
    <source>
        <dbReference type="Proteomes" id="UP000191144"/>
    </source>
</evidence>
<organism evidence="8 9">
    <name type="scientific">Lachancea meyersii CBS 8951</name>
    <dbReference type="NCBI Taxonomy" id="1266667"/>
    <lineage>
        <taxon>Eukaryota</taxon>
        <taxon>Fungi</taxon>
        <taxon>Dikarya</taxon>
        <taxon>Ascomycota</taxon>
        <taxon>Saccharomycotina</taxon>
        <taxon>Saccharomycetes</taxon>
        <taxon>Saccharomycetales</taxon>
        <taxon>Saccharomycetaceae</taxon>
        <taxon>Lachancea</taxon>
    </lineage>
</organism>
<proteinExistence type="inferred from homology"/>
<accession>A0A1G4JXB3</accession>
<keyword evidence="9" id="KW-1185">Reference proteome</keyword>
<dbReference type="InterPro" id="IPR002575">
    <property type="entry name" value="Aminoglycoside_PTrfase"/>
</dbReference>
<dbReference type="InterPro" id="IPR051035">
    <property type="entry name" value="Mito_inheritance_9"/>
</dbReference>
<gene>
    <name evidence="8" type="ORF">LAME_0F13212G</name>
</gene>